<dbReference type="InterPro" id="IPR003819">
    <property type="entry name" value="TauD/TfdA-like"/>
</dbReference>
<feature type="compositionally biased region" description="Polar residues" evidence="3">
    <location>
        <begin position="1"/>
        <end position="19"/>
    </location>
</feature>
<keyword evidence="2" id="KW-0045">Antibiotic biosynthesis</keyword>
<dbReference type="SUPFAM" id="SSF51197">
    <property type="entry name" value="Clavaminate synthase-like"/>
    <property type="match status" value="1"/>
</dbReference>
<dbReference type="PANTHER" id="PTHR10696">
    <property type="entry name" value="GAMMA-BUTYROBETAINE HYDROXYLASE-RELATED"/>
    <property type="match status" value="1"/>
</dbReference>
<evidence type="ECO:0000259" key="4">
    <source>
        <dbReference type="Pfam" id="PF02668"/>
    </source>
</evidence>
<organism evidence="6 7">
    <name type="scientific">Tilletia caries</name>
    <name type="common">wheat bunt fungus</name>
    <dbReference type="NCBI Taxonomy" id="13290"/>
    <lineage>
        <taxon>Eukaryota</taxon>
        <taxon>Fungi</taxon>
        <taxon>Dikarya</taxon>
        <taxon>Basidiomycota</taxon>
        <taxon>Ustilaginomycotina</taxon>
        <taxon>Exobasidiomycetes</taxon>
        <taxon>Tilletiales</taxon>
        <taxon>Tilletiaceae</taxon>
        <taxon>Tilletia</taxon>
    </lineage>
</organism>
<reference evidence="5" key="3">
    <citation type="submission" date="2020-10" db="EMBL/GenBank/DDBJ databases">
        <authorList>
            <person name="Sedaghatjoo S."/>
        </authorList>
    </citation>
    <scope>NUCLEOTIDE SEQUENCE</scope>
    <source>
        <strain evidence="5">AZH3</strain>
    </source>
</reference>
<comment type="caution">
    <text evidence="6">The sequence shown here is derived from an EMBL/GenBank/DDBJ whole genome shotgun (WGS) entry which is preliminary data.</text>
</comment>
<dbReference type="PANTHER" id="PTHR10696:SF56">
    <property type="entry name" value="TAUD_TFDA-LIKE DOMAIN-CONTAINING PROTEIN"/>
    <property type="match status" value="1"/>
</dbReference>
<dbReference type="Pfam" id="PF02668">
    <property type="entry name" value="TauD"/>
    <property type="match status" value="1"/>
</dbReference>
<gene>
    <name evidence="6" type="ORF">A4X03_0g1197</name>
    <name evidence="5" type="ORF">JKIAZH3_G997</name>
</gene>
<feature type="region of interest" description="Disordered" evidence="3">
    <location>
        <begin position="1"/>
        <end position="34"/>
    </location>
</feature>
<sequence>MLSSQPQAAHTLRDPSSQRPGGDGAWPTPEAIEHQRSLKNTPLVLTSGQHDAIPELLRPYSELPKHIAPNPRLWDSNDYRPGSAGATSWIRHWSEEEIEQLERAALLWKASGRPLPEIEKATFPLPESLAKTLDELKWDLVDGKGFALIKGLPVDRWGVEISAIAYLGLGSYLGNFVSQNKKGHILGHVKDLGNDPTQIDKVRIYSTSARQFFHTDSAGSLIGLLCLHKAIEGGESDIVSTQTVWNELQRTRPDIAEVLSQNIWYFDRKGETGKGQREFYQRPIFSQVPGEDETRLQGHWDPYYIRSLTRHIEAGLIPPLTELQLEAMDVLEETANRLALHMVLDVGDLQFVSDCHVLHARTAYKDHPAPKPRRHLLRLWLSIPESQGGWKSCYADSDHPRRGGIQVDDQLPNCPLDGE</sequence>
<feature type="domain" description="TauD/TfdA-like" evidence="4">
    <location>
        <begin position="113"/>
        <end position="380"/>
    </location>
</feature>
<protein>
    <recommendedName>
        <fullName evidence="4">TauD/TfdA-like domain-containing protein</fullName>
    </recommendedName>
</protein>
<dbReference type="InterPro" id="IPR050411">
    <property type="entry name" value="AlphaKG_dependent_hydroxylases"/>
</dbReference>
<evidence type="ECO:0000256" key="3">
    <source>
        <dbReference type="SAM" id="MobiDB-lite"/>
    </source>
</evidence>
<dbReference type="GO" id="GO:0017000">
    <property type="term" value="P:antibiotic biosynthetic process"/>
    <property type="evidence" value="ECO:0007669"/>
    <property type="project" value="UniProtKB-KW"/>
</dbReference>
<evidence type="ECO:0000313" key="8">
    <source>
        <dbReference type="Proteomes" id="UP000836402"/>
    </source>
</evidence>
<evidence type="ECO:0000313" key="5">
    <source>
        <dbReference type="EMBL" id="CAD6927137.1"/>
    </source>
</evidence>
<accession>A0A177UR50</accession>
<keyword evidence="8" id="KW-1185">Reference proteome</keyword>
<dbReference type="EMBL" id="CAJHJG010003167">
    <property type="protein sequence ID" value="CAD6927137.1"/>
    <property type="molecule type" value="Genomic_DNA"/>
</dbReference>
<reference evidence="6" key="1">
    <citation type="submission" date="2016-04" db="EMBL/GenBank/DDBJ databases">
        <authorList>
            <person name="Nguyen H.D."/>
            <person name="Kesanakurti P."/>
            <person name="Cullis J."/>
            <person name="Levesque C.A."/>
            <person name="Hambleton S."/>
        </authorList>
    </citation>
    <scope>NUCLEOTIDE SEQUENCE</scope>
    <source>
        <strain evidence="6">DAOMC 238032</strain>
    </source>
</reference>
<evidence type="ECO:0000313" key="7">
    <source>
        <dbReference type="Proteomes" id="UP000077671"/>
    </source>
</evidence>
<keyword evidence="1" id="KW-0560">Oxidoreductase</keyword>
<reference evidence="6" key="2">
    <citation type="journal article" date="2019" name="IMA Fungus">
        <title>Genome sequencing and comparison of five Tilletia species to identify candidate genes for the detection of regulated species infecting wheat.</title>
        <authorList>
            <person name="Nguyen H.D.T."/>
            <person name="Sultana T."/>
            <person name="Kesanakurti P."/>
            <person name="Hambleton S."/>
        </authorList>
    </citation>
    <scope>NUCLEOTIDE SEQUENCE</scope>
    <source>
        <strain evidence="6">DAOMC 238032</strain>
    </source>
</reference>
<evidence type="ECO:0000313" key="6">
    <source>
        <dbReference type="EMBL" id="KAE8264091.1"/>
    </source>
</evidence>
<name>A0A177UR50_9BASI</name>
<dbReference type="GO" id="GO:0016491">
    <property type="term" value="F:oxidoreductase activity"/>
    <property type="evidence" value="ECO:0007669"/>
    <property type="project" value="UniProtKB-KW"/>
</dbReference>
<dbReference type="EMBL" id="LWDD02000091">
    <property type="protein sequence ID" value="KAE8264091.1"/>
    <property type="molecule type" value="Genomic_DNA"/>
</dbReference>
<dbReference type="Proteomes" id="UP000836402">
    <property type="component" value="Unassembled WGS sequence"/>
</dbReference>
<evidence type="ECO:0000256" key="2">
    <source>
        <dbReference type="ARBA" id="ARBA00023194"/>
    </source>
</evidence>
<dbReference type="InterPro" id="IPR042098">
    <property type="entry name" value="TauD-like_sf"/>
</dbReference>
<proteinExistence type="predicted"/>
<evidence type="ECO:0000256" key="1">
    <source>
        <dbReference type="ARBA" id="ARBA00023002"/>
    </source>
</evidence>
<dbReference type="Gene3D" id="3.60.130.10">
    <property type="entry name" value="Clavaminate synthase-like"/>
    <property type="match status" value="1"/>
</dbReference>
<dbReference type="Proteomes" id="UP000077671">
    <property type="component" value="Unassembled WGS sequence"/>
</dbReference>
<dbReference type="AlphaFoldDB" id="A0A177UR50"/>